<dbReference type="CDD" id="cd03382">
    <property type="entry name" value="PAP2_dolichyldiphosphatase"/>
    <property type="match status" value="1"/>
</dbReference>
<keyword evidence="9" id="KW-1185">Reference proteome</keyword>
<comment type="subcellular location">
    <subcellularLocation>
        <location evidence="6">Endoplasmic reticulum membrane</location>
        <topology evidence="6">Multi-pass membrane protein</topology>
    </subcellularLocation>
    <subcellularLocation>
        <location evidence="1">Membrane</location>
        <topology evidence="1">Multi-pass membrane protein</topology>
    </subcellularLocation>
</comment>
<dbReference type="Proteomes" id="UP000398389">
    <property type="component" value="Unassembled WGS sequence"/>
</dbReference>
<dbReference type="GO" id="GO:0047874">
    <property type="term" value="F:dolichyldiphosphatase activity"/>
    <property type="evidence" value="ECO:0007669"/>
    <property type="project" value="UniProtKB-UniRule"/>
</dbReference>
<keyword evidence="6" id="KW-0256">Endoplasmic reticulum</keyword>
<dbReference type="GeneID" id="43581615"/>
<evidence type="ECO:0000259" key="7">
    <source>
        <dbReference type="SMART" id="SM00014"/>
    </source>
</evidence>
<evidence type="ECO:0000313" key="9">
    <source>
        <dbReference type="Proteomes" id="UP000398389"/>
    </source>
</evidence>
<evidence type="ECO:0000256" key="1">
    <source>
        <dbReference type="ARBA" id="ARBA00004141"/>
    </source>
</evidence>
<proteinExistence type="inferred from homology"/>
<dbReference type="PANTHER" id="PTHR11247">
    <property type="entry name" value="PALMITOYL-PROTEIN THIOESTERASE/DOLICHYLDIPHOSPHATASE 1"/>
    <property type="match status" value="1"/>
</dbReference>
<feature type="transmembrane region" description="Helical" evidence="6">
    <location>
        <begin position="135"/>
        <end position="155"/>
    </location>
</feature>
<dbReference type="PANTHER" id="PTHR11247:SF1">
    <property type="entry name" value="DOLICHYLDIPHOSPHATASE 1"/>
    <property type="match status" value="1"/>
</dbReference>
<comment type="similarity">
    <text evidence="6">Belongs to the dolichyldiphosphatase family.</text>
</comment>
<dbReference type="SMART" id="SM00014">
    <property type="entry name" value="acidPPc"/>
    <property type="match status" value="1"/>
</dbReference>
<evidence type="ECO:0000256" key="6">
    <source>
        <dbReference type="RuleBase" id="RU367078"/>
    </source>
</evidence>
<accession>A0A5E8BG65</accession>
<dbReference type="SUPFAM" id="SSF48317">
    <property type="entry name" value="Acid phosphatase/Vanadium-dependent haloperoxidase"/>
    <property type="match status" value="1"/>
</dbReference>
<feature type="domain" description="Phosphatidic acid phosphatase type 2/haloperoxidase" evidence="7">
    <location>
        <begin position="67"/>
        <end position="178"/>
    </location>
</feature>
<keyword evidence="4 6" id="KW-1133">Transmembrane helix</keyword>
<keyword evidence="5 6" id="KW-0472">Membrane</keyword>
<keyword evidence="3 6" id="KW-0378">Hydrolase</keyword>
<evidence type="ECO:0000313" key="8">
    <source>
        <dbReference type="EMBL" id="VVT50540.1"/>
    </source>
</evidence>
<reference evidence="8 9" key="1">
    <citation type="submission" date="2019-09" db="EMBL/GenBank/DDBJ databases">
        <authorList>
            <person name="Brejova B."/>
        </authorList>
    </citation>
    <scope>NUCLEOTIDE SEQUENCE [LARGE SCALE GENOMIC DNA]</scope>
</reference>
<dbReference type="UniPathway" id="UPA00378"/>
<comment type="function">
    <text evidence="6">Required for efficient N-glycosylation. Necessary for maintaining optimal levels of dolichol-linked oligosaccharides. Hydrolyzes dolichyl pyrophosphate at a very high rate and dolichyl monophosphate at a much lower rate. Does not act on phosphatidate.</text>
</comment>
<dbReference type="EMBL" id="CABVLU010000002">
    <property type="protein sequence ID" value="VVT50540.1"/>
    <property type="molecule type" value="Genomic_DNA"/>
</dbReference>
<dbReference type="InterPro" id="IPR039667">
    <property type="entry name" value="Dolichyldiphosphatase_PAP2"/>
</dbReference>
<gene>
    <name evidence="8" type="ORF">SAPINGB_P002797</name>
</gene>
<evidence type="ECO:0000256" key="5">
    <source>
        <dbReference type="ARBA" id="ARBA00023136"/>
    </source>
</evidence>
<protein>
    <recommendedName>
        <fullName evidence="6">Dolichyldiphosphatase</fullName>
        <ecNumber evidence="6">3.6.1.43</ecNumber>
    </recommendedName>
</protein>
<evidence type="ECO:0000256" key="2">
    <source>
        <dbReference type="ARBA" id="ARBA00022692"/>
    </source>
</evidence>
<name>A0A5E8BG65_9ASCO</name>
<dbReference type="InterPro" id="IPR000326">
    <property type="entry name" value="PAP2/HPO"/>
</dbReference>
<organism evidence="8 9">
    <name type="scientific">Magnusiomyces paraingens</name>
    <dbReference type="NCBI Taxonomy" id="2606893"/>
    <lineage>
        <taxon>Eukaryota</taxon>
        <taxon>Fungi</taxon>
        <taxon>Dikarya</taxon>
        <taxon>Ascomycota</taxon>
        <taxon>Saccharomycotina</taxon>
        <taxon>Dipodascomycetes</taxon>
        <taxon>Dipodascales</taxon>
        <taxon>Dipodascaceae</taxon>
        <taxon>Magnusiomyces</taxon>
    </lineage>
</organism>
<evidence type="ECO:0000256" key="4">
    <source>
        <dbReference type="ARBA" id="ARBA00022989"/>
    </source>
</evidence>
<feature type="transmembrane region" description="Helical" evidence="6">
    <location>
        <begin position="40"/>
        <end position="60"/>
    </location>
</feature>
<comment type="pathway">
    <text evidence="6">Protein modification; protein glycosylation.</text>
</comment>
<dbReference type="OrthoDB" id="302705at2759"/>
<sequence length="237" mass="26909">MSNKSSAPTSPTPSDILAASLATLDFTHVFYDVEDPLSLGMAYLSLVPQGLTIGYATLMLSRREMETFMMFAGQLANELINGIIKDIIKQERPNETFGQGYGMPSAHSQFIFFYAAYLTTWMYTRAIRFSAFKRAYRTVGLFILAILVSSSRVYLSYHTTEQVCVGAGIGTLFGVFYALFIGLLRDTGVVDWVLSWPLAHLFYIKDTCLDHESTIEMEYKRWQHVRQKQKIISKKKD</sequence>
<dbReference type="Pfam" id="PF01569">
    <property type="entry name" value="PAP2"/>
    <property type="match status" value="1"/>
</dbReference>
<dbReference type="RefSeq" id="XP_031853406.1">
    <property type="nucleotide sequence ID" value="XM_031997515.1"/>
</dbReference>
<dbReference type="GO" id="GO:0008610">
    <property type="term" value="P:lipid biosynthetic process"/>
    <property type="evidence" value="ECO:0007669"/>
    <property type="project" value="TreeGrafter"/>
</dbReference>
<evidence type="ECO:0000256" key="3">
    <source>
        <dbReference type="ARBA" id="ARBA00022801"/>
    </source>
</evidence>
<keyword evidence="2 6" id="KW-0812">Transmembrane</keyword>
<dbReference type="InterPro" id="IPR036938">
    <property type="entry name" value="PAP2/HPO_sf"/>
</dbReference>
<feature type="transmembrane region" description="Helical" evidence="6">
    <location>
        <begin position="167"/>
        <end position="184"/>
    </location>
</feature>
<dbReference type="AlphaFoldDB" id="A0A5E8BG65"/>
<dbReference type="GO" id="GO:0006487">
    <property type="term" value="P:protein N-linked glycosylation"/>
    <property type="evidence" value="ECO:0007669"/>
    <property type="project" value="UniProtKB-UniRule"/>
</dbReference>
<dbReference type="EC" id="3.6.1.43" evidence="6"/>
<dbReference type="GO" id="GO:0005789">
    <property type="term" value="C:endoplasmic reticulum membrane"/>
    <property type="evidence" value="ECO:0007669"/>
    <property type="project" value="UniProtKB-SubCell"/>
</dbReference>
<dbReference type="Gene3D" id="1.20.144.10">
    <property type="entry name" value="Phosphatidic acid phosphatase type 2/haloperoxidase"/>
    <property type="match status" value="1"/>
</dbReference>
<comment type="catalytic activity">
    <reaction evidence="6">
        <text>a di-trans,poly-cis-dolichyl diphosphate + H2O = a di-trans,poly-cis-dolichyl phosphate + phosphate + H(+)</text>
        <dbReference type="Rhea" id="RHEA:14385"/>
        <dbReference type="Rhea" id="RHEA-COMP:19498"/>
        <dbReference type="Rhea" id="RHEA-COMP:19506"/>
        <dbReference type="ChEBI" id="CHEBI:15377"/>
        <dbReference type="ChEBI" id="CHEBI:15378"/>
        <dbReference type="ChEBI" id="CHEBI:43474"/>
        <dbReference type="ChEBI" id="CHEBI:57497"/>
        <dbReference type="ChEBI" id="CHEBI:57683"/>
        <dbReference type="EC" id="3.6.1.43"/>
    </reaction>
</comment>